<reference evidence="8 9" key="1">
    <citation type="journal article" date="2003" name="Int. J. Syst. Evol. Microbiol.">
        <title>Virgibacillus carmonensis sp. nov., Virgibacillus necropolis sp. nov. and Virgibacillus picturae sp. nov., three novel species isolated from deteriorated mural paintings, transfer of the species of the genus salibacillus to Virgibacillus, as Virgibacillus marismortui comb. nov. and Virgibacillus salexigens comb. nov., and emended description of the genus Virgibacillus.</title>
        <authorList>
            <person name="Heyrman J."/>
            <person name="Logan N.A."/>
            <person name="Busse H.J."/>
            <person name="Balcaen A."/>
            <person name="Lebbe L."/>
            <person name="Rodriguez-Diaz M."/>
            <person name="Swings J."/>
            <person name="De Vos P."/>
        </authorList>
    </citation>
    <scope>NUCLEOTIDE SEQUENCE [LARGE SCALE GENOMIC DNA]</scope>
    <source>
        <strain evidence="8 9">LMG 19488</strain>
    </source>
</reference>
<dbReference type="InterPro" id="IPR006145">
    <property type="entry name" value="PsdUridine_synth_RsuA/RluA"/>
</dbReference>
<feature type="domain" description="Pseudouridine synthase RsuA/RluA-like" evidence="7">
    <location>
        <begin position="76"/>
        <end position="226"/>
    </location>
</feature>
<dbReference type="KEGG" id="vne:CFK40_16525"/>
<name>A0A221MIE0_9BACI</name>
<evidence type="ECO:0000256" key="3">
    <source>
        <dbReference type="ARBA" id="ARBA00023235"/>
    </source>
</evidence>
<dbReference type="PROSITE" id="PS50889">
    <property type="entry name" value="S4"/>
    <property type="match status" value="1"/>
</dbReference>
<dbReference type="CDD" id="cd02869">
    <property type="entry name" value="PseudoU_synth_RluA_like"/>
    <property type="match status" value="1"/>
</dbReference>
<dbReference type="PROSITE" id="PS01129">
    <property type="entry name" value="PSI_RLU"/>
    <property type="match status" value="1"/>
</dbReference>
<dbReference type="EMBL" id="CP022437">
    <property type="protein sequence ID" value="ASN07433.1"/>
    <property type="molecule type" value="Genomic_DNA"/>
</dbReference>
<dbReference type="GO" id="GO:0000455">
    <property type="term" value="P:enzyme-directed rRNA pseudouridine synthesis"/>
    <property type="evidence" value="ECO:0007669"/>
    <property type="project" value="TreeGrafter"/>
</dbReference>
<accession>A0A221MIE0</accession>
<dbReference type="GO" id="GO:0009982">
    <property type="term" value="F:pseudouridine synthase activity"/>
    <property type="evidence" value="ECO:0007669"/>
    <property type="project" value="InterPro"/>
</dbReference>
<dbReference type="GO" id="GO:0140098">
    <property type="term" value="F:catalytic activity, acting on RNA"/>
    <property type="evidence" value="ECO:0007669"/>
    <property type="project" value="UniProtKB-ARBA"/>
</dbReference>
<dbReference type="GO" id="GO:0003723">
    <property type="term" value="F:RNA binding"/>
    <property type="evidence" value="ECO:0007669"/>
    <property type="project" value="UniProtKB-KW"/>
</dbReference>
<comment type="function">
    <text evidence="6">Responsible for synthesis of pseudouridine from uracil.</text>
</comment>
<dbReference type="Gene3D" id="3.30.2350.10">
    <property type="entry name" value="Pseudouridine synthase"/>
    <property type="match status" value="1"/>
</dbReference>
<dbReference type="Pfam" id="PF00849">
    <property type="entry name" value="PseudoU_synth_2"/>
    <property type="match status" value="1"/>
</dbReference>
<evidence type="ECO:0000256" key="1">
    <source>
        <dbReference type="ARBA" id="ARBA00000073"/>
    </source>
</evidence>
<dbReference type="AlphaFoldDB" id="A0A221MIE0"/>
<dbReference type="Proteomes" id="UP000204391">
    <property type="component" value="Chromosome"/>
</dbReference>
<dbReference type="EC" id="5.4.99.-" evidence="6"/>
<comment type="catalytic activity">
    <reaction evidence="1 6">
        <text>a uridine in RNA = a pseudouridine in RNA</text>
        <dbReference type="Rhea" id="RHEA:48348"/>
        <dbReference type="Rhea" id="RHEA-COMP:12068"/>
        <dbReference type="Rhea" id="RHEA-COMP:12069"/>
        <dbReference type="ChEBI" id="CHEBI:65314"/>
        <dbReference type="ChEBI" id="CHEBI:65315"/>
    </reaction>
</comment>
<dbReference type="InterPro" id="IPR006224">
    <property type="entry name" value="PsdUridine_synth_RluA-like_CS"/>
</dbReference>
<evidence type="ECO:0000259" key="7">
    <source>
        <dbReference type="Pfam" id="PF00849"/>
    </source>
</evidence>
<feature type="active site" evidence="4">
    <location>
        <position position="122"/>
    </location>
</feature>
<keyword evidence="3 6" id="KW-0413">Isomerase</keyword>
<dbReference type="NCBIfam" id="TIGR00005">
    <property type="entry name" value="rluA_subfam"/>
    <property type="match status" value="1"/>
</dbReference>
<dbReference type="FunFam" id="3.30.2350.10:FF:000005">
    <property type="entry name" value="Pseudouridine synthase"/>
    <property type="match status" value="1"/>
</dbReference>
<dbReference type="SUPFAM" id="SSF55120">
    <property type="entry name" value="Pseudouridine synthase"/>
    <property type="match status" value="1"/>
</dbReference>
<comment type="similarity">
    <text evidence="2 6">Belongs to the pseudouridine synthase RluA family.</text>
</comment>
<gene>
    <name evidence="8" type="ORF">CFK40_16525</name>
</gene>
<dbReference type="InterPro" id="IPR050188">
    <property type="entry name" value="RluA_PseudoU_synthase"/>
</dbReference>
<evidence type="ECO:0000256" key="2">
    <source>
        <dbReference type="ARBA" id="ARBA00010876"/>
    </source>
</evidence>
<dbReference type="InterPro" id="IPR006225">
    <property type="entry name" value="PsdUridine_synth_RluC/D"/>
</dbReference>
<dbReference type="InterPro" id="IPR020103">
    <property type="entry name" value="PsdUridine_synth_cat_dom_sf"/>
</dbReference>
<sequence>MSIHDYLRSVQSFSRRLVKNVKDSKGKIQVNGTCQTVRYRLSSGDELEVGFPPEIVGKGLFPEDLPLTIVYEDEAVLVIDKPAGIATIPSFKHLKGTIANAVLGHYRKHQIPYTVHVVTRLDRDTSGLMLIAKHQYSHSLLSGEQKAGKVNRNYSAVVEGSLSQLEGTIDANIGRKEGSIIERMVTESGKKAITHYQVVEQSTNYSLVDIRLETGRTHQIRVHFAHVGHPLAGDDLYGGSTKDFNRQALHCTELTFCHPFTKKVMHFQSSPPSELLHLIRLFSK</sequence>
<evidence type="ECO:0000313" key="9">
    <source>
        <dbReference type="Proteomes" id="UP000204391"/>
    </source>
</evidence>
<evidence type="ECO:0000313" key="8">
    <source>
        <dbReference type="EMBL" id="ASN07433.1"/>
    </source>
</evidence>
<proteinExistence type="inferred from homology"/>
<evidence type="ECO:0000256" key="5">
    <source>
        <dbReference type="PROSITE-ProRule" id="PRU00182"/>
    </source>
</evidence>
<keyword evidence="5" id="KW-0694">RNA-binding</keyword>
<evidence type="ECO:0000256" key="6">
    <source>
        <dbReference type="RuleBase" id="RU362028"/>
    </source>
</evidence>
<evidence type="ECO:0000256" key="4">
    <source>
        <dbReference type="PIRSR" id="PIRSR606225-1"/>
    </source>
</evidence>
<dbReference type="PANTHER" id="PTHR21600:SF35">
    <property type="entry name" value="PSEUDOURIDINE SYNTHASE"/>
    <property type="match status" value="1"/>
</dbReference>
<protein>
    <recommendedName>
        <fullName evidence="6">Pseudouridine synthase</fullName>
        <ecNumber evidence="6">5.4.99.-</ecNumber>
    </recommendedName>
</protein>
<dbReference type="PANTHER" id="PTHR21600">
    <property type="entry name" value="MITOCHONDRIAL RNA PSEUDOURIDINE SYNTHASE"/>
    <property type="match status" value="1"/>
</dbReference>
<keyword evidence="9" id="KW-1185">Reference proteome</keyword>
<organism evidence="8 9">
    <name type="scientific">Virgibacillus necropolis</name>
    <dbReference type="NCBI Taxonomy" id="163877"/>
    <lineage>
        <taxon>Bacteria</taxon>
        <taxon>Bacillati</taxon>
        <taxon>Bacillota</taxon>
        <taxon>Bacilli</taxon>
        <taxon>Bacillales</taxon>
        <taxon>Bacillaceae</taxon>
        <taxon>Virgibacillus</taxon>
    </lineage>
</organism>